<organism evidence="2 3">
    <name type="scientific">Peteryoungia desertarenae</name>
    <dbReference type="NCBI Taxonomy" id="1813451"/>
    <lineage>
        <taxon>Bacteria</taxon>
        <taxon>Pseudomonadati</taxon>
        <taxon>Pseudomonadota</taxon>
        <taxon>Alphaproteobacteria</taxon>
        <taxon>Hyphomicrobiales</taxon>
        <taxon>Rhizobiaceae</taxon>
        <taxon>Peteryoungia</taxon>
    </lineage>
</organism>
<feature type="signal peptide" evidence="1">
    <location>
        <begin position="1"/>
        <end position="26"/>
    </location>
</feature>
<protein>
    <recommendedName>
        <fullName evidence="4">Metallopeptidase</fullName>
    </recommendedName>
</protein>
<sequence length="300" mass="34028">MRRLTRCFLGLCAGFLLLAAPAQTRAEEWTEEQALEAYHFVINNAIFIMFHEAGHMLVSEFNLPVLGREEDAVDALSSVLLLEADTVELDVAMQDAADGWFLTDDFRETDLDESDFFGTHGLDRQRAYQMVCMMTGHDPDYFDEFADSLDFPEDRREECAWEYQQTRESWFSLLAENMEEGAKTKMIVNYEPAGDPDLQFFADLLKQAEVLEMIETVFGTGYKLEDGIRLSGRACGEENAFWDPNAREIIYCYELLAYHAGLIDEWFKSQGEETATNDADSASEIKTRLKGAAVQAGMGK</sequence>
<name>A0ABX6QQ55_9HYPH</name>
<feature type="chain" id="PRO_5047309563" description="Metallopeptidase" evidence="1">
    <location>
        <begin position="27"/>
        <end position="300"/>
    </location>
</feature>
<evidence type="ECO:0000313" key="3">
    <source>
        <dbReference type="Proteomes" id="UP000308530"/>
    </source>
</evidence>
<gene>
    <name evidence="2" type="ORF">FE840_012370</name>
</gene>
<dbReference type="EMBL" id="CP058350">
    <property type="protein sequence ID" value="QLF70270.1"/>
    <property type="molecule type" value="Genomic_DNA"/>
</dbReference>
<proteinExistence type="predicted"/>
<evidence type="ECO:0008006" key="4">
    <source>
        <dbReference type="Google" id="ProtNLM"/>
    </source>
</evidence>
<accession>A0ABX6QQ55</accession>
<evidence type="ECO:0000256" key="1">
    <source>
        <dbReference type="SAM" id="SignalP"/>
    </source>
</evidence>
<dbReference type="InterPro" id="IPR025644">
    <property type="entry name" value="DUF4344"/>
</dbReference>
<keyword evidence="3" id="KW-1185">Reference proteome</keyword>
<dbReference type="Pfam" id="PF14247">
    <property type="entry name" value="DUF4344"/>
    <property type="match status" value="2"/>
</dbReference>
<reference evidence="2 3" key="1">
    <citation type="submission" date="2020-06" db="EMBL/GenBank/DDBJ databases">
        <title>Genome sequence of Rhizobium sp strain ADMK78.</title>
        <authorList>
            <person name="Rahi P."/>
        </authorList>
    </citation>
    <scope>NUCLEOTIDE SEQUENCE [LARGE SCALE GENOMIC DNA]</scope>
    <source>
        <strain evidence="2 3">ADMK78</strain>
    </source>
</reference>
<dbReference type="RefSeq" id="WP_138288971.1">
    <property type="nucleotide sequence ID" value="NZ_CP058350.1"/>
</dbReference>
<evidence type="ECO:0000313" key="2">
    <source>
        <dbReference type="EMBL" id="QLF70270.1"/>
    </source>
</evidence>
<dbReference type="Proteomes" id="UP000308530">
    <property type="component" value="Chromosome"/>
</dbReference>
<keyword evidence="1" id="KW-0732">Signal</keyword>